<gene>
    <name evidence="12" type="ORF">MALL_0286</name>
</gene>
<name>D4XWX8_9BACT</name>
<dbReference type="Gene3D" id="3.40.930.10">
    <property type="entry name" value="Mannitol-specific EII, Chain A"/>
    <property type="match status" value="1"/>
</dbReference>
<keyword evidence="7" id="KW-0418">Kinase</keyword>
<sequence length="149" mass="16947">MSKLFNPSMMEYDKKLTDWKQVVNHGVNMLVENGYATAQLENAILESTEKYGAYYVLEKGIALLHAAPGDYILKNGTSTLILDKEVVFNNQSDKSARIIITLSAKDSTTHIGILQEFSHYFMNDDFKKEALKVKSLEEFNNLLEKYKGE</sequence>
<evidence type="ECO:0000256" key="4">
    <source>
        <dbReference type="ARBA" id="ARBA00022553"/>
    </source>
</evidence>
<evidence type="ECO:0000256" key="1">
    <source>
        <dbReference type="ARBA" id="ARBA00004496"/>
    </source>
</evidence>
<evidence type="ECO:0000313" key="12">
    <source>
        <dbReference type="EMBL" id="EFF41114.1"/>
    </source>
</evidence>
<organism evidence="12 13">
    <name type="scientific">Mycoplasmopsis alligatoris A21JP2</name>
    <dbReference type="NCBI Taxonomy" id="747682"/>
    <lineage>
        <taxon>Bacteria</taxon>
        <taxon>Bacillati</taxon>
        <taxon>Mycoplasmatota</taxon>
        <taxon>Mycoplasmoidales</taxon>
        <taxon>Metamycoplasmataceae</taxon>
        <taxon>Mycoplasmopsis</taxon>
    </lineage>
</organism>
<keyword evidence="3" id="KW-0963">Cytoplasm</keyword>
<evidence type="ECO:0000256" key="2">
    <source>
        <dbReference type="ARBA" id="ARBA00022448"/>
    </source>
</evidence>
<evidence type="ECO:0000256" key="6">
    <source>
        <dbReference type="ARBA" id="ARBA00022683"/>
    </source>
</evidence>
<dbReference type="STRING" id="747682.MALL_0286"/>
<dbReference type="Pfam" id="PF00359">
    <property type="entry name" value="PTS_EIIA_2"/>
    <property type="match status" value="1"/>
</dbReference>
<dbReference type="GO" id="GO:0009401">
    <property type="term" value="P:phosphoenolpyruvate-dependent sugar phosphotransferase system"/>
    <property type="evidence" value="ECO:0007669"/>
    <property type="project" value="UniProtKB-KW"/>
</dbReference>
<dbReference type="PANTHER" id="PTHR36203:SF1">
    <property type="entry name" value="ASCORBATE-SPECIFIC PTS SYSTEM EIIA COMPONENT"/>
    <property type="match status" value="1"/>
</dbReference>
<dbReference type="InterPro" id="IPR002178">
    <property type="entry name" value="PTS_EIIA_type-2_dom"/>
</dbReference>
<dbReference type="PANTHER" id="PTHR36203">
    <property type="entry name" value="ASCORBATE-SPECIFIC PTS SYSTEM EIIA COMPONENT"/>
    <property type="match status" value="1"/>
</dbReference>
<evidence type="ECO:0000313" key="13">
    <source>
        <dbReference type="Proteomes" id="UP000004757"/>
    </source>
</evidence>
<keyword evidence="4" id="KW-0597">Phosphoprotein</keyword>
<reference evidence="12 13" key="1">
    <citation type="submission" date="2010-03" db="EMBL/GenBank/DDBJ databases">
        <authorList>
            <person name="Glass J.I."/>
            <person name="Benders G.A."/>
            <person name="Durkin A.S."/>
            <person name="Farmerie W.G."/>
            <person name="Hlavinka K."/>
            <person name="Hostetler J."/>
            <person name="Jackson J."/>
            <person name="May M.A."/>
            <person name="Miller R.H."/>
            <person name="Paralanov V."/>
            <person name="Radune D."/>
            <person name="Szczypinski B."/>
            <person name="Brown D.R."/>
        </authorList>
    </citation>
    <scope>NUCLEOTIDE SEQUENCE [LARGE SCALE GENOMIC DNA]</scope>
    <source>
        <strain evidence="12 13">A21JP2</strain>
    </source>
</reference>
<evidence type="ECO:0000259" key="11">
    <source>
        <dbReference type="PROSITE" id="PS51094"/>
    </source>
</evidence>
<dbReference type="InterPro" id="IPR051351">
    <property type="entry name" value="Ascorbate-PTS_EIIA_comp"/>
</dbReference>
<keyword evidence="5 12" id="KW-0808">Transferase</keyword>
<feature type="domain" description="PTS EIIA type-2" evidence="11">
    <location>
        <begin position="3"/>
        <end position="146"/>
    </location>
</feature>
<evidence type="ECO:0000256" key="8">
    <source>
        <dbReference type="ARBA" id="ARBA00037387"/>
    </source>
</evidence>
<comment type="function">
    <text evidence="8">The phosphoenolpyruvate-dependent sugar phosphotransferase system (sugar PTS), a major carbohydrate active transport system, catalyzes the phosphorylation of incoming sugar substrates concomitantly with their translocation across the cell membrane. The enzyme II UlaABC PTS system is involved in ascorbate transport.</text>
</comment>
<keyword evidence="6" id="KW-0598">Phosphotransferase system</keyword>
<keyword evidence="2" id="KW-0813">Transport</keyword>
<dbReference type="eggNOG" id="COG1762">
    <property type="taxonomic scope" value="Bacteria"/>
</dbReference>
<proteinExistence type="predicted"/>
<dbReference type="PROSITE" id="PS51094">
    <property type="entry name" value="PTS_EIIA_TYPE_2"/>
    <property type="match status" value="1"/>
</dbReference>
<dbReference type="Proteomes" id="UP000004757">
    <property type="component" value="Unassembled WGS sequence"/>
</dbReference>
<dbReference type="RefSeq" id="WP_005683718.1">
    <property type="nucleotide sequence ID" value="NZ_ADNC01000027.1"/>
</dbReference>
<comment type="subcellular location">
    <subcellularLocation>
        <location evidence="1">Cytoplasm</location>
    </subcellularLocation>
</comment>
<keyword evidence="13" id="KW-1185">Reference proteome</keyword>
<dbReference type="AlphaFoldDB" id="D4XWX8"/>
<dbReference type="OrthoDB" id="369398at2"/>
<dbReference type="InterPro" id="IPR016152">
    <property type="entry name" value="PTrfase/Anion_transptr"/>
</dbReference>
<keyword evidence="12" id="KW-0670">Pyruvate</keyword>
<accession>D4XWX8</accession>
<evidence type="ECO:0000256" key="7">
    <source>
        <dbReference type="ARBA" id="ARBA00022777"/>
    </source>
</evidence>
<evidence type="ECO:0000256" key="5">
    <source>
        <dbReference type="ARBA" id="ARBA00022679"/>
    </source>
</evidence>
<dbReference type="EMBL" id="ADNC01000027">
    <property type="protein sequence ID" value="EFF41114.1"/>
    <property type="molecule type" value="Genomic_DNA"/>
</dbReference>
<comment type="caution">
    <text evidence="12">The sequence shown here is derived from an EMBL/GenBank/DDBJ whole genome shotgun (WGS) entry which is preliminary data.</text>
</comment>
<evidence type="ECO:0000256" key="9">
    <source>
        <dbReference type="ARBA" id="ARBA00041175"/>
    </source>
</evidence>
<protein>
    <recommendedName>
        <fullName evidence="9">Ascorbate-specific PTS system EIIA component</fullName>
    </recommendedName>
    <alternativeName>
        <fullName evidence="10">Ascorbate-specific phosphotransferase enzyme IIA component</fullName>
    </alternativeName>
</protein>
<dbReference type="SUPFAM" id="SSF55804">
    <property type="entry name" value="Phoshotransferase/anion transport protein"/>
    <property type="match status" value="1"/>
</dbReference>
<dbReference type="GO" id="GO:0016301">
    <property type="term" value="F:kinase activity"/>
    <property type="evidence" value="ECO:0007669"/>
    <property type="project" value="UniProtKB-KW"/>
</dbReference>
<evidence type="ECO:0000256" key="10">
    <source>
        <dbReference type="ARBA" id="ARBA00042072"/>
    </source>
</evidence>
<dbReference type="GO" id="GO:0005737">
    <property type="term" value="C:cytoplasm"/>
    <property type="evidence" value="ECO:0007669"/>
    <property type="project" value="UniProtKB-SubCell"/>
</dbReference>
<evidence type="ECO:0000256" key="3">
    <source>
        <dbReference type="ARBA" id="ARBA00022490"/>
    </source>
</evidence>